<dbReference type="InterPro" id="IPR000073">
    <property type="entry name" value="AB_hydrolase_1"/>
</dbReference>
<dbReference type="PANTHER" id="PTHR43798">
    <property type="entry name" value="MONOACYLGLYCEROL LIPASE"/>
    <property type="match status" value="1"/>
</dbReference>
<dbReference type="AlphaFoldDB" id="A0A0G0K2H4"/>
<sequence>MKKLFEYNVRRLKYKDKEIQTYSFGTGRKKILSLPSFPHSGIYYILFTQFYDPTKFQVITLDLPGWAGWSENVFAKGEFNPDEYIKILSQIIKEYSLDKFSLIGYSFGGALAIKLAALYPDRITNLALVSTIVKGALLNGSDKKFRLELAKILHQEHRLRNYIFKEFTSYNTIIKDNFNETMLYQYKSMLEQASTSVLFDSLYWLFHADLTPFLKNVKRIKNILIANSKDEPKIFKKQMEYMRRYFDGESSLKISGRHEDFILQPKSEQIKAVLKFLLRD</sequence>
<dbReference type="EMBL" id="LBTH01000045">
    <property type="protein sequence ID" value="KKQ34841.1"/>
    <property type="molecule type" value="Genomic_DNA"/>
</dbReference>
<comment type="caution">
    <text evidence="2">The sequence shown here is derived from an EMBL/GenBank/DDBJ whole genome shotgun (WGS) entry which is preliminary data.</text>
</comment>
<dbReference type="GO" id="GO:0016787">
    <property type="term" value="F:hydrolase activity"/>
    <property type="evidence" value="ECO:0007669"/>
    <property type="project" value="UniProtKB-KW"/>
</dbReference>
<evidence type="ECO:0000313" key="2">
    <source>
        <dbReference type="EMBL" id="KKQ34841.1"/>
    </source>
</evidence>
<dbReference type="SUPFAM" id="SSF53474">
    <property type="entry name" value="alpha/beta-Hydrolases"/>
    <property type="match status" value="1"/>
</dbReference>
<dbReference type="Gene3D" id="3.40.50.1820">
    <property type="entry name" value="alpha/beta hydrolase"/>
    <property type="match status" value="1"/>
</dbReference>
<organism evidence="2 3">
    <name type="scientific">candidate division WS6 bacterium GW2011_GWA2_37_6</name>
    <dbReference type="NCBI Taxonomy" id="1619087"/>
    <lineage>
        <taxon>Bacteria</taxon>
        <taxon>Candidatus Dojkabacteria</taxon>
    </lineage>
</organism>
<protein>
    <submittedName>
        <fullName evidence="2">Alpha/beta hydrolase fold family 3-oxoadipate enol-lactonase</fullName>
    </submittedName>
</protein>
<keyword evidence="2" id="KW-0378">Hydrolase</keyword>
<gene>
    <name evidence="2" type="ORF">US52_C0045G0016</name>
</gene>
<dbReference type="InterPro" id="IPR029058">
    <property type="entry name" value="AB_hydrolase_fold"/>
</dbReference>
<dbReference type="Proteomes" id="UP000034852">
    <property type="component" value="Unassembled WGS sequence"/>
</dbReference>
<name>A0A0G0K2H4_9BACT</name>
<reference evidence="2 3" key="1">
    <citation type="journal article" date="2015" name="Nature">
        <title>rRNA introns, odd ribosomes, and small enigmatic genomes across a large radiation of phyla.</title>
        <authorList>
            <person name="Brown C.T."/>
            <person name="Hug L.A."/>
            <person name="Thomas B.C."/>
            <person name="Sharon I."/>
            <person name="Castelle C.J."/>
            <person name="Singh A."/>
            <person name="Wilkins M.J."/>
            <person name="Williams K.H."/>
            <person name="Banfield J.F."/>
        </authorList>
    </citation>
    <scope>NUCLEOTIDE SEQUENCE [LARGE SCALE GENOMIC DNA]</scope>
</reference>
<dbReference type="InterPro" id="IPR050266">
    <property type="entry name" value="AB_hydrolase_sf"/>
</dbReference>
<proteinExistence type="predicted"/>
<dbReference type="Pfam" id="PF00561">
    <property type="entry name" value="Abhydrolase_1"/>
    <property type="match status" value="1"/>
</dbReference>
<evidence type="ECO:0000259" key="1">
    <source>
        <dbReference type="Pfam" id="PF00561"/>
    </source>
</evidence>
<feature type="domain" description="AB hydrolase-1" evidence="1">
    <location>
        <begin position="37"/>
        <end position="187"/>
    </location>
</feature>
<accession>A0A0G0K2H4</accession>
<evidence type="ECO:0000313" key="3">
    <source>
        <dbReference type="Proteomes" id="UP000034852"/>
    </source>
</evidence>
<dbReference type="PRINTS" id="PR00111">
    <property type="entry name" value="ABHYDROLASE"/>
</dbReference>